<evidence type="ECO:0000256" key="1">
    <source>
        <dbReference type="SAM" id="Phobius"/>
    </source>
</evidence>
<sequence length="228" mass="25321">MNFQTEIIEKIKNHKKYIAVFTFLLILLSIFSFSFLNKNEGETENQSFSKLLSDQEENKIDIHTEKSENSISNIEKQENSSIVVDMKGAVNKPGTYKVSSNLRVNDVVKLAGGMTKDADNKSVNLAQKITDEMVIYVASIGENINIVAEPSESINNSEKINASGNKININIADVNQLQTLSGVGAKKAQDIIDYREQNGNFKTIEELQNVNGFGAKSIEKLKENITVD</sequence>
<feature type="domain" description="Helix-hairpin-helix DNA-binding motif class 1" evidence="2">
    <location>
        <begin position="175"/>
        <end position="194"/>
    </location>
</feature>
<organism evidence="3 4">
    <name type="scientific">Floricoccus tropicus</name>
    <dbReference type="NCBI Taxonomy" id="1859473"/>
    <lineage>
        <taxon>Bacteria</taxon>
        <taxon>Bacillati</taxon>
        <taxon>Bacillota</taxon>
        <taxon>Bacilli</taxon>
        <taxon>Lactobacillales</taxon>
        <taxon>Streptococcaceae</taxon>
        <taxon>Floricoccus</taxon>
    </lineage>
</organism>
<dbReference type="AlphaFoldDB" id="A0A1E8GLS6"/>
<dbReference type="Pfam" id="PF10531">
    <property type="entry name" value="SLBB"/>
    <property type="match status" value="1"/>
</dbReference>
<dbReference type="Pfam" id="PF12836">
    <property type="entry name" value="HHH_3"/>
    <property type="match status" value="1"/>
</dbReference>
<dbReference type="SUPFAM" id="SSF47781">
    <property type="entry name" value="RuvA domain 2-like"/>
    <property type="match status" value="1"/>
</dbReference>
<evidence type="ECO:0000313" key="4">
    <source>
        <dbReference type="Proteomes" id="UP000178622"/>
    </source>
</evidence>
<dbReference type="STRING" id="1859473.BG261_03735"/>
<reference evidence="4" key="1">
    <citation type="submission" date="2016-09" db="EMBL/GenBank/DDBJ databases">
        <title>Draft genome sequence of a novel species of the family Streptococcaceae isolated from flowers.</title>
        <authorList>
            <person name="Chuah L.-O."/>
            <person name="Yap K.-P."/>
            <person name="Thong K.L."/>
            <person name="Liong M.T."/>
            <person name="Ahmad R."/>
            <person name="Rusul G."/>
        </authorList>
    </citation>
    <scope>NUCLEOTIDE SEQUENCE [LARGE SCALE GENOMIC DNA]</scope>
    <source>
        <strain evidence="4">DF1</strain>
    </source>
</reference>
<dbReference type="InterPro" id="IPR004509">
    <property type="entry name" value="Competence_ComEA_HhH"/>
</dbReference>
<dbReference type="InterPro" id="IPR010994">
    <property type="entry name" value="RuvA_2-like"/>
</dbReference>
<dbReference type="PANTHER" id="PTHR21180">
    <property type="entry name" value="ENDONUCLEASE/EXONUCLEASE/PHOSPHATASE FAMILY DOMAIN-CONTAINING PROTEIN 1"/>
    <property type="match status" value="1"/>
</dbReference>
<name>A0A1E8GLS6_9LACT</name>
<dbReference type="InterPro" id="IPR003583">
    <property type="entry name" value="Hlx-hairpin-Hlx_DNA-bd_motif"/>
</dbReference>
<comment type="caution">
    <text evidence="3">The sequence shown here is derived from an EMBL/GenBank/DDBJ whole genome shotgun (WGS) entry which is preliminary data.</text>
</comment>
<keyword evidence="4" id="KW-1185">Reference proteome</keyword>
<dbReference type="InterPro" id="IPR051675">
    <property type="entry name" value="Endo/Exo/Phosphatase_dom_1"/>
</dbReference>
<keyword evidence="1" id="KW-1133">Transmembrane helix</keyword>
<dbReference type="GO" id="GO:0015628">
    <property type="term" value="P:protein secretion by the type II secretion system"/>
    <property type="evidence" value="ECO:0007669"/>
    <property type="project" value="TreeGrafter"/>
</dbReference>
<evidence type="ECO:0000313" key="3">
    <source>
        <dbReference type="EMBL" id="OFI49192.1"/>
    </source>
</evidence>
<dbReference type="OrthoDB" id="9790239at2"/>
<dbReference type="GO" id="GO:0015627">
    <property type="term" value="C:type II protein secretion system complex"/>
    <property type="evidence" value="ECO:0007669"/>
    <property type="project" value="TreeGrafter"/>
</dbReference>
<dbReference type="GO" id="GO:0006281">
    <property type="term" value="P:DNA repair"/>
    <property type="evidence" value="ECO:0007669"/>
    <property type="project" value="InterPro"/>
</dbReference>
<protein>
    <recommendedName>
        <fullName evidence="2">Helix-hairpin-helix DNA-binding motif class 1 domain-containing protein</fullName>
    </recommendedName>
</protein>
<accession>A0A1E8GLS6</accession>
<dbReference type="Proteomes" id="UP000178622">
    <property type="component" value="Unassembled WGS sequence"/>
</dbReference>
<gene>
    <name evidence="3" type="ORF">BG261_03735</name>
</gene>
<dbReference type="SMART" id="SM00278">
    <property type="entry name" value="HhH1"/>
    <property type="match status" value="2"/>
</dbReference>
<dbReference type="RefSeq" id="WP_070792229.1">
    <property type="nucleotide sequence ID" value="NZ_MKIR01000020.1"/>
</dbReference>
<dbReference type="InterPro" id="IPR019554">
    <property type="entry name" value="Soluble_ligand-bd"/>
</dbReference>
<dbReference type="PANTHER" id="PTHR21180:SF32">
    <property type="entry name" value="ENDONUCLEASE_EXONUCLEASE_PHOSPHATASE FAMILY DOMAIN-CONTAINING PROTEIN 1"/>
    <property type="match status" value="1"/>
</dbReference>
<evidence type="ECO:0000259" key="2">
    <source>
        <dbReference type="SMART" id="SM00278"/>
    </source>
</evidence>
<dbReference type="EMBL" id="MKIR01000020">
    <property type="protein sequence ID" value="OFI49192.1"/>
    <property type="molecule type" value="Genomic_DNA"/>
</dbReference>
<keyword evidence="1" id="KW-0812">Transmembrane</keyword>
<proteinExistence type="predicted"/>
<dbReference type="Gene3D" id="1.10.150.280">
    <property type="entry name" value="AF1531-like domain"/>
    <property type="match status" value="1"/>
</dbReference>
<feature type="domain" description="Helix-hairpin-helix DNA-binding motif class 1" evidence="2">
    <location>
        <begin position="205"/>
        <end position="224"/>
    </location>
</feature>
<dbReference type="GO" id="GO:0003677">
    <property type="term" value="F:DNA binding"/>
    <property type="evidence" value="ECO:0007669"/>
    <property type="project" value="InterPro"/>
</dbReference>
<keyword evidence="1" id="KW-0472">Membrane</keyword>
<dbReference type="NCBIfam" id="TIGR00426">
    <property type="entry name" value="competence protein ComEA helix-hairpin-helix repeat region"/>
    <property type="match status" value="1"/>
</dbReference>
<feature type="transmembrane region" description="Helical" evidence="1">
    <location>
        <begin position="17"/>
        <end position="36"/>
    </location>
</feature>